<protein>
    <submittedName>
        <fullName evidence="1">Uncharacterized protein</fullName>
    </submittedName>
</protein>
<sequence>MPQVLPGSAPTELIHSACWWHPVTVGHRRRLGNAKQVFTATSPSWCRCCCGSVPLKMSDMTTSHTQRSHKAFRDVKASESRHLNTVGILPPLALHAQIYGCWVLHCALMFNSASTTGRAHLEDLWKAFGSLADLDILFPVYGLSRPLHVPQGV</sequence>
<organism evidence="1 2">
    <name type="scientific">Knipowitschia caucasica</name>
    <name type="common">Caucasian dwarf goby</name>
    <name type="synonym">Pomatoschistus caucasicus</name>
    <dbReference type="NCBI Taxonomy" id="637954"/>
    <lineage>
        <taxon>Eukaryota</taxon>
        <taxon>Metazoa</taxon>
        <taxon>Chordata</taxon>
        <taxon>Craniata</taxon>
        <taxon>Vertebrata</taxon>
        <taxon>Euteleostomi</taxon>
        <taxon>Actinopterygii</taxon>
        <taxon>Neopterygii</taxon>
        <taxon>Teleostei</taxon>
        <taxon>Neoteleostei</taxon>
        <taxon>Acanthomorphata</taxon>
        <taxon>Gobiaria</taxon>
        <taxon>Gobiiformes</taxon>
        <taxon>Gobioidei</taxon>
        <taxon>Gobiidae</taxon>
        <taxon>Gobiinae</taxon>
        <taxon>Knipowitschia</taxon>
    </lineage>
</organism>
<name>A0AAV2LTZ8_KNICA</name>
<reference evidence="1 2" key="1">
    <citation type="submission" date="2024-04" db="EMBL/GenBank/DDBJ databases">
        <authorList>
            <person name="Waldvogel A.-M."/>
            <person name="Schoenle A."/>
        </authorList>
    </citation>
    <scope>NUCLEOTIDE SEQUENCE [LARGE SCALE GENOMIC DNA]</scope>
</reference>
<evidence type="ECO:0000313" key="1">
    <source>
        <dbReference type="EMBL" id="CAL1604301.1"/>
    </source>
</evidence>
<accession>A0AAV2LTZ8</accession>
<gene>
    <name evidence="1" type="ORF">KC01_LOCUS31841</name>
</gene>
<dbReference type="Proteomes" id="UP001497482">
    <property type="component" value="Chromosome 4"/>
</dbReference>
<proteinExistence type="predicted"/>
<dbReference type="AlphaFoldDB" id="A0AAV2LTZ8"/>
<keyword evidence="2" id="KW-1185">Reference proteome</keyword>
<dbReference type="EMBL" id="OZ035826">
    <property type="protein sequence ID" value="CAL1604301.1"/>
    <property type="molecule type" value="Genomic_DNA"/>
</dbReference>
<evidence type="ECO:0000313" key="2">
    <source>
        <dbReference type="Proteomes" id="UP001497482"/>
    </source>
</evidence>